<dbReference type="InterPro" id="IPR008928">
    <property type="entry name" value="6-hairpin_glycosidase_sf"/>
</dbReference>
<evidence type="ECO:0000259" key="1">
    <source>
        <dbReference type="Pfam" id="PF00723"/>
    </source>
</evidence>
<keyword evidence="4" id="KW-1185">Reference proteome</keyword>
<dbReference type="Gene3D" id="1.50.10.10">
    <property type="match status" value="1"/>
</dbReference>
<organism evidence="3 4">
    <name type="scientific">Bradyrhizobium erythrophlei</name>
    <dbReference type="NCBI Taxonomy" id="1437360"/>
    <lineage>
        <taxon>Bacteria</taxon>
        <taxon>Pseudomonadati</taxon>
        <taxon>Pseudomonadota</taxon>
        <taxon>Alphaproteobacteria</taxon>
        <taxon>Hyphomicrobiales</taxon>
        <taxon>Nitrobacteraceae</taxon>
        <taxon>Bradyrhizobium</taxon>
    </lineage>
</organism>
<dbReference type="EMBL" id="LT670849">
    <property type="protein sequence ID" value="SHN79540.1"/>
    <property type="molecule type" value="Genomic_DNA"/>
</dbReference>
<name>A0A1M7U9J9_9BRAD</name>
<gene>
    <name evidence="3" type="ORF">SAMN05444170_4051</name>
</gene>
<dbReference type="Pfam" id="PF19291">
    <property type="entry name" value="TREH_N"/>
    <property type="match status" value="1"/>
</dbReference>
<evidence type="ECO:0000313" key="4">
    <source>
        <dbReference type="Proteomes" id="UP000184096"/>
    </source>
</evidence>
<accession>A0A1M7U9J9</accession>
<evidence type="ECO:0000259" key="2">
    <source>
        <dbReference type="Pfam" id="PF19291"/>
    </source>
</evidence>
<dbReference type="GO" id="GO:0005975">
    <property type="term" value="P:carbohydrate metabolic process"/>
    <property type="evidence" value="ECO:0007669"/>
    <property type="project" value="InterPro"/>
</dbReference>
<dbReference type="OrthoDB" id="3902805at2"/>
<sequence length="599" mass="67154">MSKIEDYGLIGDCETAALVGRDGSIDWLCWPAFDSDACFAAILGTRKNGRWQIAPALEVVNTSRRYWDNTLILETRFETKDGAVSVIDFMPPRGNASDVVRLVRGMKGDVKMRMELVIRFGTGSEIPWVKRTENGALLAICGPDMTVLRTPVKLRGEDMTTVSDFEVSEGKTIPFVLTYGASHLELPNPIDPARALQDTEDFWLDWCSRCTYDGDSRDLVMRSLITLKALTYEPTGGIVAAPTTSLPEKLGGSRNWDYRYCWLRDATFTLLALMNSGYTEEASDWHNWLLRAAAGAPDNMQIMYGIKGERRLLEWEAGWLPGYEGAQPVRLGNAAHAQLQLDVYGELMDAFHQSRVTKLKLDDGTWDLECTVLHHLADVWDQPDHGIWERRGEGRHYVFSKVMCWVAFDRGVKSAEEFGFKAPLDRWKALRDAIHRDVCEKGFDRRLNSFVESYGAEVFDASLLLLPAVGFLPGSDPRIRGTIAAIERHMMRDGFVLRHDPREITQETQPIEGAFLACSLWLADAYVLCGEIDKAQALFDRVVAVANDLGLLAEEYDSGAGRQTGNFPQALTHIALINTAHNLNEARHANDKPAMQRSK</sequence>
<dbReference type="PANTHER" id="PTHR31616">
    <property type="entry name" value="TREHALASE"/>
    <property type="match status" value="1"/>
</dbReference>
<dbReference type="InterPro" id="IPR045582">
    <property type="entry name" value="Trehalase-like_N"/>
</dbReference>
<protein>
    <submittedName>
        <fullName evidence="3">Glucoamylase (Glucan-1,4-alpha-glucosidase), GH15 family</fullName>
    </submittedName>
</protein>
<evidence type="ECO:0000313" key="3">
    <source>
        <dbReference type="EMBL" id="SHN79540.1"/>
    </source>
</evidence>
<dbReference type="Pfam" id="PF00723">
    <property type="entry name" value="Glyco_hydro_15"/>
    <property type="match status" value="1"/>
</dbReference>
<dbReference type="PANTHER" id="PTHR31616:SF0">
    <property type="entry name" value="GLUCAN 1,4-ALPHA-GLUCOSIDASE"/>
    <property type="match status" value="1"/>
</dbReference>
<dbReference type="GO" id="GO:0004553">
    <property type="term" value="F:hydrolase activity, hydrolyzing O-glycosyl compounds"/>
    <property type="evidence" value="ECO:0007669"/>
    <property type="project" value="TreeGrafter"/>
</dbReference>
<feature type="domain" description="GH15-like" evidence="1">
    <location>
        <begin position="215"/>
        <end position="580"/>
    </location>
</feature>
<proteinExistence type="predicted"/>
<feature type="domain" description="Trehalase-like N-terminal" evidence="2">
    <location>
        <begin position="3"/>
        <end position="151"/>
    </location>
</feature>
<dbReference type="InterPro" id="IPR011613">
    <property type="entry name" value="GH15-like"/>
</dbReference>
<dbReference type="InterPro" id="IPR012341">
    <property type="entry name" value="6hp_glycosidase-like_sf"/>
</dbReference>
<dbReference type="AlphaFoldDB" id="A0A1M7U9J9"/>
<dbReference type="RefSeq" id="WP_072820400.1">
    <property type="nucleotide sequence ID" value="NZ_LT670849.1"/>
</dbReference>
<dbReference type="SUPFAM" id="SSF48208">
    <property type="entry name" value="Six-hairpin glycosidases"/>
    <property type="match status" value="1"/>
</dbReference>
<dbReference type="Proteomes" id="UP000184096">
    <property type="component" value="Chromosome I"/>
</dbReference>
<reference evidence="4" key="1">
    <citation type="submission" date="2016-11" db="EMBL/GenBank/DDBJ databases">
        <authorList>
            <person name="Varghese N."/>
            <person name="Submissions S."/>
        </authorList>
    </citation>
    <scope>NUCLEOTIDE SEQUENCE [LARGE SCALE GENOMIC DNA]</scope>
    <source>
        <strain evidence="4">GAS401</strain>
    </source>
</reference>